<dbReference type="Proteomes" id="UP000319825">
    <property type="component" value="Unassembled WGS sequence"/>
</dbReference>
<organism evidence="1 2">
    <name type="scientific">Micromonospora olivasterospora</name>
    <dbReference type="NCBI Taxonomy" id="1880"/>
    <lineage>
        <taxon>Bacteria</taxon>
        <taxon>Bacillati</taxon>
        <taxon>Actinomycetota</taxon>
        <taxon>Actinomycetes</taxon>
        <taxon>Micromonosporales</taxon>
        <taxon>Micromonosporaceae</taxon>
        <taxon>Micromonospora</taxon>
    </lineage>
</organism>
<keyword evidence="2" id="KW-1185">Reference proteome</keyword>
<name>A0A562IIF3_MICOL</name>
<evidence type="ECO:0000313" key="2">
    <source>
        <dbReference type="Proteomes" id="UP000319825"/>
    </source>
</evidence>
<dbReference type="EMBL" id="VLKE01000001">
    <property type="protein sequence ID" value="TWH70394.1"/>
    <property type="molecule type" value="Genomic_DNA"/>
</dbReference>
<evidence type="ECO:0000313" key="1">
    <source>
        <dbReference type="EMBL" id="TWH70394.1"/>
    </source>
</evidence>
<reference evidence="1 2" key="1">
    <citation type="submission" date="2019-07" db="EMBL/GenBank/DDBJ databases">
        <title>R&amp;d 2014.</title>
        <authorList>
            <person name="Klenk H.-P."/>
        </authorList>
    </citation>
    <scope>NUCLEOTIDE SEQUENCE [LARGE SCALE GENOMIC DNA]</scope>
    <source>
        <strain evidence="1 2">DSM 43868</strain>
    </source>
</reference>
<proteinExistence type="predicted"/>
<protein>
    <submittedName>
        <fullName evidence="1">Uncharacterized protein</fullName>
    </submittedName>
</protein>
<comment type="caution">
    <text evidence="1">The sequence shown here is derived from an EMBL/GenBank/DDBJ whole genome shotgun (WGS) entry which is preliminary data.</text>
</comment>
<dbReference type="AlphaFoldDB" id="A0A562IIF3"/>
<gene>
    <name evidence="1" type="ORF">JD77_05419</name>
</gene>
<accession>A0A562IIF3</accession>
<sequence>MYRLMEKVGGRLLGMFVPEVEAAAASANACRWKYFSSCWQCGYGACDAYCCDGAGCSTIVCY</sequence>
<dbReference type="RefSeq" id="WP_145776684.1">
    <property type="nucleotide sequence ID" value="NZ_BAAATQ010000093.1"/>
</dbReference>